<dbReference type="InterPro" id="IPR000150">
    <property type="entry name" value="Cof"/>
</dbReference>
<dbReference type="GeneID" id="71515022"/>
<dbReference type="GO" id="GO:0016791">
    <property type="term" value="F:phosphatase activity"/>
    <property type="evidence" value="ECO:0007669"/>
    <property type="project" value="TreeGrafter"/>
</dbReference>
<evidence type="ECO:0000313" key="1">
    <source>
        <dbReference type="EMBL" id="APC48773.1"/>
    </source>
</evidence>
<dbReference type="NCBIfam" id="TIGR01484">
    <property type="entry name" value="HAD-SF-IIB"/>
    <property type="match status" value="1"/>
</dbReference>
<dbReference type="NCBIfam" id="TIGR00099">
    <property type="entry name" value="Cof-subfamily"/>
    <property type="match status" value="1"/>
</dbReference>
<dbReference type="GO" id="GO:0005829">
    <property type="term" value="C:cytosol"/>
    <property type="evidence" value="ECO:0007669"/>
    <property type="project" value="TreeGrafter"/>
</dbReference>
<dbReference type="Pfam" id="PF08282">
    <property type="entry name" value="Hydrolase_3"/>
    <property type="match status" value="1"/>
</dbReference>
<dbReference type="Gene3D" id="3.30.1240.10">
    <property type="match status" value="1"/>
</dbReference>
<protein>
    <submittedName>
        <fullName evidence="1">Hydrolase Cof</fullName>
    </submittedName>
</protein>
<gene>
    <name evidence="1" type="ORF">BME96_11495</name>
</gene>
<keyword evidence="1" id="KW-0378">Hydrolase</keyword>
<dbReference type="SFLD" id="SFLDS00003">
    <property type="entry name" value="Haloacid_Dehalogenase"/>
    <property type="match status" value="1"/>
</dbReference>
<dbReference type="KEGG" id="vhl:BME96_11495"/>
<dbReference type="PANTHER" id="PTHR10000:SF25">
    <property type="entry name" value="PHOSPHATASE YKRA-RELATED"/>
    <property type="match status" value="1"/>
</dbReference>
<dbReference type="EMBL" id="CP017962">
    <property type="protein sequence ID" value="APC48773.1"/>
    <property type="molecule type" value="Genomic_DNA"/>
</dbReference>
<proteinExistence type="predicted"/>
<dbReference type="AlphaFoldDB" id="A0AAC9NLA6"/>
<sequence length="256" mass="28760">MKKIVFFDIDGTLLNHEKEIPSSTKLAIEELKNNDVYVAIATGRAPFMFTSLREELGVDSFVSFNGQYVMFEGKVIYENPLGQKELTMLYEQASTKNFPMVFMNEKEMKASENEHPFISKSLGSLKHDYPEVDLTFKDKNKIYQALLFCEENEEVPFIPKDDAYHFIRWHDYSCDVLPGGGSKAVGVKKIVEASGLKLENSFAFGDGLNDIEMIKEVGTGVSMGNGVLPLKEIADYVTDNVDENGIYNGLKHLGLI</sequence>
<dbReference type="PANTHER" id="PTHR10000">
    <property type="entry name" value="PHOSPHOSERINE PHOSPHATASE"/>
    <property type="match status" value="1"/>
</dbReference>
<dbReference type="InterPro" id="IPR036412">
    <property type="entry name" value="HAD-like_sf"/>
</dbReference>
<dbReference type="RefSeq" id="WP_019378962.1">
    <property type="nucleotide sequence ID" value="NZ_CP017962.1"/>
</dbReference>
<dbReference type="PROSITE" id="PS01228">
    <property type="entry name" value="COF_1"/>
    <property type="match status" value="1"/>
</dbReference>
<dbReference type="PROSITE" id="PS01229">
    <property type="entry name" value="COF_2"/>
    <property type="match status" value="1"/>
</dbReference>
<dbReference type="SFLD" id="SFLDG01144">
    <property type="entry name" value="C2.B.4:_PGP_Like"/>
    <property type="match status" value="1"/>
</dbReference>
<dbReference type="SUPFAM" id="SSF56784">
    <property type="entry name" value="HAD-like"/>
    <property type="match status" value="1"/>
</dbReference>
<dbReference type="SFLD" id="SFLDG01140">
    <property type="entry name" value="C2.B:_Phosphomannomutase_and_P"/>
    <property type="match status" value="1"/>
</dbReference>
<dbReference type="InterPro" id="IPR023214">
    <property type="entry name" value="HAD_sf"/>
</dbReference>
<dbReference type="InterPro" id="IPR006379">
    <property type="entry name" value="HAD-SF_hydro_IIB"/>
</dbReference>
<dbReference type="Gene3D" id="3.40.50.1000">
    <property type="entry name" value="HAD superfamily/HAD-like"/>
    <property type="match status" value="1"/>
</dbReference>
<dbReference type="CDD" id="cd07517">
    <property type="entry name" value="HAD_HPP"/>
    <property type="match status" value="1"/>
</dbReference>
<reference evidence="1 2" key="1">
    <citation type="submission" date="2016-11" db="EMBL/GenBank/DDBJ databases">
        <title>Complete genome sequencing of Virgibacillus halodenitrificans PDB-F2.</title>
        <authorList>
            <person name="Sun Z."/>
            <person name="Zhou Y."/>
            <person name="Li H."/>
        </authorList>
    </citation>
    <scope>NUCLEOTIDE SEQUENCE [LARGE SCALE GENOMIC DNA]</scope>
    <source>
        <strain evidence="1 2">PDB-F2</strain>
    </source>
</reference>
<dbReference type="Proteomes" id="UP000182945">
    <property type="component" value="Chromosome"/>
</dbReference>
<name>A0AAC9NLA6_VIRHA</name>
<accession>A0AAC9NLA6</accession>
<dbReference type="GO" id="GO:0000287">
    <property type="term" value="F:magnesium ion binding"/>
    <property type="evidence" value="ECO:0007669"/>
    <property type="project" value="TreeGrafter"/>
</dbReference>
<evidence type="ECO:0000313" key="2">
    <source>
        <dbReference type="Proteomes" id="UP000182945"/>
    </source>
</evidence>
<organism evidence="1 2">
    <name type="scientific">Virgibacillus halodenitrificans</name>
    <name type="common">Bacillus halodenitrificans</name>
    <dbReference type="NCBI Taxonomy" id="1482"/>
    <lineage>
        <taxon>Bacteria</taxon>
        <taxon>Bacillati</taxon>
        <taxon>Bacillota</taxon>
        <taxon>Bacilli</taxon>
        <taxon>Bacillales</taxon>
        <taxon>Bacillaceae</taxon>
        <taxon>Virgibacillus</taxon>
    </lineage>
</organism>